<evidence type="ECO:0000313" key="1">
    <source>
        <dbReference type="EMBL" id="AAO84487.1"/>
    </source>
</evidence>
<dbReference type="AlphaFoldDB" id="Q84DX3"/>
<dbReference type="EMBL" id="AF483649">
    <property type="protein sequence ID" value="AAO84487.1"/>
    <property type="molecule type" value="Genomic_DNA"/>
</dbReference>
<sequence length="112" mass="11971">MCLFYVILLQIYVILLQNCDFVLIIAKINTVTGNTSGSESRSTHAPCGKSVSALNSSILPESLISLSIAKNQVLISADIAAQNIRILPIAPVNLMFSVKLTDSNIPALSRGI</sequence>
<organism evidence="1">
    <name type="scientific">Tropheryma whipplei</name>
    <name type="common">Whipple's bacillus</name>
    <name type="synonym">Tropheryma whippelii</name>
    <dbReference type="NCBI Taxonomy" id="2039"/>
    <lineage>
        <taxon>Bacteria</taxon>
        <taxon>Bacillati</taxon>
        <taxon>Actinomycetota</taxon>
        <taxon>Actinomycetes</taxon>
        <taxon>Micrococcales</taxon>
        <taxon>Tropherymataceae</taxon>
        <taxon>Tropheryma</taxon>
    </lineage>
</organism>
<reference evidence="1" key="1">
    <citation type="journal article" date="2003" name="Syst. Appl. Microbiol.">
        <title>Analysis of conserved non-rRNA genes of Tropheryma whipplei.</title>
        <authorList>
            <person name="Maiwald M."/>
            <person name="Lepp P.W."/>
            <person name="Relman D.A."/>
        </authorList>
    </citation>
    <scope>NUCLEOTIDE SEQUENCE</scope>
</reference>
<accession>Q84DX3</accession>
<protein>
    <submittedName>
        <fullName evidence="1">Uncharacterized protein</fullName>
    </submittedName>
</protein>
<proteinExistence type="predicted"/>
<name>Q84DX3_TROWH</name>